<name>A0A0R3TZS2_RODNA</name>
<gene>
    <name evidence="1" type="ORF">HNAJ_LOCUS13345</name>
</gene>
<evidence type="ECO:0000313" key="2">
    <source>
        <dbReference type="Proteomes" id="UP000278807"/>
    </source>
</evidence>
<proteinExistence type="predicted"/>
<sequence length="318" mass="38130">MEIANLSLQNLRRKKYYNLPSIEREIDNYSRAIGVAYRKTIVVADQQFVYRCAYSKKMKCKASIAVTIRNGDRPFEITIYERHTHNYKFEPAELDPSPYDIDPSKLQEEPVQMTERMRAKRRYFRRMLDLITLRKKRASVEHYRQIFIQLLTGNSACIMEIANLSLQNLRRKKYYNLPSIEREIDNYSRAIGVAYRKTIVVADQQFVYRCAYSKKMKCKASIAVTIRNGDRPFEITIYERHTHNYKFEPAELDPSPYDIDPSKLQEEPVQMTERMRAKRRYFRRMLDLITLRKKRASVEHYRQIFIQLCVFTFCYENI</sequence>
<protein>
    <submittedName>
        <fullName evidence="3">FLYWCH-type domain-containing protein</fullName>
    </submittedName>
</protein>
<dbReference type="Proteomes" id="UP000278807">
    <property type="component" value="Unassembled WGS sequence"/>
</dbReference>
<dbReference type="WBParaSite" id="HNAJ_0001337101-mRNA-1">
    <property type="protein sequence ID" value="HNAJ_0001337101-mRNA-1"/>
    <property type="gene ID" value="HNAJ_0001337101"/>
</dbReference>
<dbReference type="EMBL" id="UZAE01015305">
    <property type="protein sequence ID" value="VDO15641.1"/>
    <property type="molecule type" value="Genomic_DNA"/>
</dbReference>
<keyword evidence="2" id="KW-1185">Reference proteome</keyword>
<reference evidence="3" key="1">
    <citation type="submission" date="2017-02" db="UniProtKB">
        <authorList>
            <consortium name="WormBaseParasite"/>
        </authorList>
    </citation>
    <scope>IDENTIFICATION</scope>
</reference>
<dbReference type="AlphaFoldDB" id="A0A0R3TZS2"/>
<organism evidence="3">
    <name type="scientific">Rodentolepis nana</name>
    <name type="common">Dwarf tapeworm</name>
    <name type="synonym">Hymenolepis nana</name>
    <dbReference type="NCBI Taxonomy" id="102285"/>
    <lineage>
        <taxon>Eukaryota</taxon>
        <taxon>Metazoa</taxon>
        <taxon>Spiralia</taxon>
        <taxon>Lophotrochozoa</taxon>
        <taxon>Platyhelminthes</taxon>
        <taxon>Cestoda</taxon>
        <taxon>Eucestoda</taxon>
        <taxon>Cyclophyllidea</taxon>
        <taxon>Hymenolepididae</taxon>
        <taxon>Rodentolepis</taxon>
    </lineage>
</organism>
<reference evidence="1 2" key="2">
    <citation type="submission" date="2018-11" db="EMBL/GenBank/DDBJ databases">
        <authorList>
            <consortium name="Pathogen Informatics"/>
        </authorList>
    </citation>
    <scope>NUCLEOTIDE SEQUENCE [LARGE SCALE GENOMIC DNA]</scope>
</reference>
<evidence type="ECO:0000313" key="1">
    <source>
        <dbReference type="EMBL" id="VDO15641.1"/>
    </source>
</evidence>
<accession>A0A0R3TZS2</accession>
<evidence type="ECO:0000313" key="3">
    <source>
        <dbReference type="WBParaSite" id="HNAJ_0001337101-mRNA-1"/>
    </source>
</evidence>